<dbReference type="InterPro" id="IPR027486">
    <property type="entry name" value="Ribosomal_uS10_dom"/>
</dbReference>
<reference evidence="10" key="1">
    <citation type="submission" date="2017-08" db="EMBL/GenBank/DDBJ databases">
        <authorList>
            <person name="Cuomo C."/>
            <person name="Billmyre B."/>
            <person name="Heitman J."/>
        </authorList>
    </citation>
    <scope>NUCLEOTIDE SEQUENCE</scope>
    <source>
        <strain evidence="10">CBS 12478</strain>
    </source>
</reference>
<evidence type="ECO:0000256" key="5">
    <source>
        <dbReference type="ARBA" id="ARBA00042916"/>
    </source>
</evidence>
<evidence type="ECO:0000256" key="3">
    <source>
        <dbReference type="ARBA" id="ARBA00023274"/>
    </source>
</evidence>
<keyword evidence="3" id="KW-0687">Ribonucleoprotein</keyword>
<dbReference type="Pfam" id="PF00338">
    <property type="entry name" value="Ribosomal_S10"/>
    <property type="match status" value="1"/>
</dbReference>
<gene>
    <name evidence="10" type="ORF">CI109_104240</name>
</gene>
<reference evidence="10" key="2">
    <citation type="submission" date="2024-01" db="EMBL/GenBank/DDBJ databases">
        <title>Comparative genomics of Cryptococcus and Kwoniella reveals pathogenesis evolution and contrasting modes of karyotype evolution via chromosome fusion or intercentromeric recombination.</title>
        <authorList>
            <person name="Coelho M.A."/>
            <person name="David-Palma M."/>
            <person name="Shea T."/>
            <person name="Bowers K."/>
            <person name="McGinley-Smith S."/>
            <person name="Mohammad A.W."/>
            <person name="Gnirke A."/>
            <person name="Yurkov A.M."/>
            <person name="Nowrousian M."/>
            <person name="Sun S."/>
            <person name="Cuomo C.A."/>
            <person name="Heitman J."/>
        </authorList>
    </citation>
    <scope>NUCLEOTIDE SEQUENCE</scope>
    <source>
        <strain evidence="10">CBS 12478</strain>
    </source>
</reference>
<evidence type="ECO:0000259" key="9">
    <source>
        <dbReference type="SMART" id="SM01403"/>
    </source>
</evidence>
<dbReference type="GO" id="GO:0005840">
    <property type="term" value="C:ribosome"/>
    <property type="evidence" value="ECO:0007669"/>
    <property type="project" value="UniProtKB-KW"/>
</dbReference>
<evidence type="ECO:0000256" key="1">
    <source>
        <dbReference type="ARBA" id="ARBA00007102"/>
    </source>
</evidence>
<sequence>MALPSARTALKAISRPCVGVNAVASSSRYLTTSTPRFASPPSTATSRQPTSSSDSDSPLPVPLHSITKFLSFPNVKPIPPPHGIHVATLHLQSYHPYNLELTTQFAVHSAHSLNIPTSLPASLPTEKSLYTVLKSPFVKKKAQENFQRKTFKRAIKVYDSEKEAVDLWLRYLRQNGLPGVGMKAYIHEWVELGFGKKEQPTAKVAVDEEKKIQDAAEELVKALSEGEADVDTGSIAKEAVESTVEKTAKVAEETLEKVDEKVNKAT</sequence>
<feature type="domain" description="Small ribosomal subunit protein uS10" evidence="9">
    <location>
        <begin position="88"/>
        <end position="185"/>
    </location>
</feature>
<dbReference type="InterPro" id="IPR001848">
    <property type="entry name" value="Ribosomal_uS10"/>
</dbReference>
<feature type="region of interest" description="Disordered" evidence="8">
    <location>
        <begin position="31"/>
        <end position="59"/>
    </location>
</feature>
<evidence type="ECO:0000256" key="6">
    <source>
        <dbReference type="ARBA" id="ARBA00057689"/>
    </source>
</evidence>
<dbReference type="AlphaFoldDB" id="A0A5M6C0N6"/>
<keyword evidence="2" id="KW-0689">Ribosomal protein</keyword>
<dbReference type="InterPro" id="IPR036838">
    <property type="entry name" value="Ribosomal_uS10_dom_sf"/>
</dbReference>
<dbReference type="EMBL" id="CP144057">
    <property type="protein sequence ID" value="WWD19776.1"/>
    <property type="molecule type" value="Genomic_DNA"/>
</dbReference>
<protein>
    <recommendedName>
        <fullName evidence="4">Small ribosomal subunit protein uS10m</fullName>
    </recommendedName>
    <alternativeName>
        <fullName evidence="5">37S ribosomal protein S10, mitochondrial</fullName>
    </alternativeName>
</protein>
<dbReference type="GO" id="GO:0006412">
    <property type="term" value="P:translation"/>
    <property type="evidence" value="ECO:0007669"/>
    <property type="project" value="InterPro"/>
</dbReference>
<dbReference type="GO" id="GO:1990904">
    <property type="term" value="C:ribonucleoprotein complex"/>
    <property type="evidence" value="ECO:0007669"/>
    <property type="project" value="UniProtKB-KW"/>
</dbReference>
<dbReference type="Gene3D" id="3.30.70.600">
    <property type="entry name" value="Ribosomal protein S10 domain"/>
    <property type="match status" value="1"/>
</dbReference>
<accession>A0A5M6C0N6</accession>
<proteinExistence type="inferred from homology"/>
<dbReference type="RefSeq" id="XP_031861624.1">
    <property type="nucleotide sequence ID" value="XM_032004022.1"/>
</dbReference>
<organism evidence="10 11">
    <name type="scientific">Kwoniella shandongensis</name>
    <dbReference type="NCBI Taxonomy" id="1734106"/>
    <lineage>
        <taxon>Eukaryota</taxon>
        <taxon>Fungi</taxon>
        <taxon>Dikarya</taxon>
        <taxon>Basidiomycota</taxon>
        <taxon>Agaricomycotina</taxon>
        <taxon>Tremellomycetes</taxon>
        <taxon>Tremellales</taxon>
        <taxon>Cryptococcaceae</taxon>
        <taxon>Kwoniella</taxon>
    </lineage>
</organism>
<dbReference type="SUPFAM" id="SSF54999">
    <property type="entry name" value="Ribosomal protein S10"/>
    <property type="match status" value="1"/>
</dbReference>
<evidence type="ECO:0000256" key="2">
    <source>
        <dbReference type="ARBA" id="ARBA00022980"/>
    </source>
</evidence>
<dbReference type="HAMAP" id="MF_00508">
    <property type="entry name" value="Ribosomal_uS10"/>
    <property type="match status" value="1"/>
</dbReference>
<evidence type="ECO:0000256" key="4">
    <source>
        <dbReference type="ARBA" id="ARBA00035261"/>
    </source>
</evidence>
<dbReference type="SMART" id="SM01403">
    <property type="entry name" value="Ribosomal_S10"/>
    <property type="match status" value="1"/>
</dbReference>
<dbReference type="KEGG" id="ksn:43588153"/>
<comment type="subunit">
    <text evidence="7">Part of the mitochondrial small ribosomal subunit.</text>
</comment>
<evidence type="ECO:0000313" key="10">
    <source>
        <dbReference type="EMBL" id="WWD19776.1"/>
    </source>
</evidence>
<dbReference type="GeneID" id="43588153"/>
<dbReference type="PANTHER" id="PTHR11700">
    <property type="entry name" value="30S RIBOSOMAL PROTEIN S10 FAMILY MEMBER"/>
    <property type="match status" value="1"/>
</dbReference>
<dbReference type="GO" id="GO:0003735">
    <property type="term" value="F:structural constituent of ribosome"/>
    <property type="evidence" value="ECO:0007669"/>
    <property type="project" value="InterPro"/>
</dbReference>
<dbReference type="OrthoDB" id="366214at2759"/>
<comment type="similarity">
    <text evidence="1">Belongs to the universal ribosomal protein uS10 family.</text>
</comment>
<comment type="function">
    <text evidence="6">Involved in mitochondrial genome encoded proteins translation. Involved in the binding of tRNA to the ribosomes.</text>
</comment>
<evidence type="ECO:0000256" key="7">
    <source>
        <dbReference type="ARBA" id="ARBA00065857"/>
    </source>
</evidence>
<dbReference type="Proteomes" id="UP000322225">
    <property type="component" value="Chromosome 7"/>
</dbReference>
<keyword evidence="11" id="KW-1185">Reference proteome</keyword>
<evidence type="ECO:0000313" key="11">
    <source>
        <dbReference type="Proteomes" id="UP000322225"/>
    </source>
</evidence>
<name>A0A5M6C0N6_9TREE</name>
<dbReference type="FunFam" id="3.30.70.600:FF:000003">
    <property type="entry name" value="30S ribosomal protein S10"/>
    <property type="match status" value="1"/>
</dbReference>
<evidence type="ECO:0000256" key="8">
    <source>
        <dbReference type="SAM" id="MobiDB-lite"/>
    </source>
</evidence>
<feature type="compositionally biased region" description="Polar residues" evidence="8">
    <location>
        <begin position="31"/>
        <end position="50"/>
    </location>
</feature>